<evidence type="ECO:0008006" key="4">
    <source>
        <dbReference type="Google" id="ProtNLM"/>
    </source>
</evidence>
<gene>
    <name evidence="2" type="ORF">H696_06386</name>
</gene>
<keyword evidence="3" id="KW-1185">Reference proteome</keyword>
<accession>A0A058YZ90</accession>
<sequence>SVPACRNINTALEALAISYATSARFCFISEQDFPEKKSAFHPVVLPSLAIYHGGQVSVVLTRLGDEIDCRTPSAAARGLEEYLVRQKVLDSVLFKVPVSEALDQVRARGGADTAAGDDGDSADEAEEESVGRRTLRHGFGLGMASDRRY</sequence>
<evidence type="ECO:0000256" key="1">
    <source>
        <dbReference type="SAM" id="MobiDB-lite"/>
    </source>
</evidence>
<protein>
    <recommendedName>
        <fullName evidence="4">Phosducin thioredoxin-like domain-containing protein</fullName>
    </recommendedName>
</protein>
<dbReference type="GeneID" id="20531111"/>
<dbReference type="AlphaFoldDB" id="A0A058YZ90"/>
<reference evidence="2" key="1">
    <citation type="submission" date="2013-04" db="EMBL/GenBank/DDBJ databases">
        <title>The Genome Sequence of Fonticula alba ATCC 38817.</title>
        <authorList>
            <consortium name="The Broad Institute Genomics Platform"/>
            <person name="Russ C."/>
            <person name="Cuomo C."/>
            <person name="Burger G."/>
            <person name="Gray M.W."/>
            <person name="Holland P.W.H."/>
            <person name="King N."/>
            <person name="Lang F.B.F."/>
            <person name="Roger A.J."/>
            <person name="Ruiz-Trillo I."/>
            <person name="Brown M."/>
            <person name="Walker B."/>
            <person name="Young S."/>
            <person name="Zeng Q."/>
            <person name="Gargeya S."/>
            <person name="Fitzgerald M."/>
            <person name="Haas B."/>
            <person name="Abouelleil A."/>
            <person name="Allen A.W."/>
            <person name="Alvarado L."/>
            <person name="Arachchi H.M."/>
            <person name="Berlin A.M."/>
            <person name="Chapman S.B."/>
            <person name="Gainer-Dewar J."/>
            <person name="Goldberg J."/>
            <person name="Griggs A."/>
            <person name="Gujja S."/>
            <person name="Hansen M."/>
            <person name="Howarth C."/>
            <person name="Imamovic A."/>
            <person name="Ireland A."/>
            <person name="Larimer J."/>
            <person name="McCowan C."/>
            <person name="Murphy C."/>
            <person name="Pearson M."/>
            <person name="Poon T.W."/>
            <person name="Priest M."/>
            <person name="Roberts A."/>
            <person name="Saif S."/>
            <person name="Shea T."/>
            <person name="Sisk P."/>
            <person name="Sykes S."/>
            <person name="Wortman J."/>
            <person name="Nusbaum C."/>
            <person name="Birren B."/>
        </authorList>
    </citation>
    <scope>NUCLEOTIDE SEQUENCE [LARGE SCALE GENOMIC DNA]</scope>
    <source>
        <strain evidence="2">ATCC 38817</strain>
    </source>
</reference>
<dbReference type="Proteomes" id="UP000030693">
    <property type="component" value="Unassembled WGS sequence"/>
</dbReference>
<dbReference type="EMBL" id="KK198095">
    <property type="protein sequence ID" value="KCV67196.1"/>
    <property type="molecule type" value="Genomic_DNA"/>
</dbReference>
<feature type="region of interest" description="Disordered" evidence="1">
    <location>
        <begin position="107"/>
        <end position="132"/>
    </location>
</feature>
<name>A0A058YZ90_FONAL</name>
<organism evidence="2">
    <name type="scientific">Fonticula alba</name>
    <name type="common">Slime mold</name>
    <dbReference type="NCBI Taxonomy" id="691883"/>
    <lineage>
        <taxon>Eukaryota</taxon>
        <taxon>Rotosphaerida</taxon>
        <taxon>Fonticulaceae</taxon>
        <taxon>Fonticula</taxon>
    </lineage>
</organism>
<feature type="non-terminal residue" evidence="2">
    <location>
        <position position="1"/>
    </location>
</feature>
<dbReference type="RefSeq" id="XP_009498400.1">
    <property type="nucleotide sequence ID" value="XM_009500125.1"/>
</dbReference>
<evidence type="ECO:0000313" key="2">
    <source>
        <dbReference type="EMBL" id="KCV67196.1"/>
    </source>
</evidence>
<feature type="compositionally biased region" description="Acidic residues" evidence="1">
    <location>
        <begin position="115"/>
        <end position="128"/>
    </location>
</feature>
<evidence type="ECO:0000313" key="3">
    <source>
        <dbReference type="Proteomes" id="UP000030693"/>
    </source>
</evidence>
<dbReference type="InterPro" id="IPR036249">
    <property type="entry name" value="Thioredoxin-like_sf"/>
</dbReference>
<dbReference type="SUPFAM" id="SSF52833">
    <property type="entry name" value="Thioredoxin-like"/>
    <property type="match status" value="1"/>
</dbReference>
<dbReference type="Gene3D" id="3.40.30.10">
    <property type="entry name" value="Glutaredoxin"/>
    <property type="match status" value="1"/>
</dbReference>
<proteinExistence type="predicted"/>